<gene>
    <name evidence="1" type="ORF">ACIA8P_44405</name>
</gene>
<proteinExistence type="predicted"/>
<keyword evidence="2" id="KW-1185">Reference proteome</keyword>
<accession>A0ABW7YGN3</accession>
<organism evidence="1 2">
    <name type="scientific">Streptomyces cellulosae</name>
    <dbReference type="NCBI Taxonomy" id="1968"/>
    <lineage>
        <taxon>Bacteria</taxon>
        <taxon>Bacillati</taxon>
        <taxon>Actinomycetota</taxon>
        <taxon>Actinomycetes</taxon>
        <taxon>Kitasatosporales</taxon>
        <taxon>Streptomycetaceae</taxon>
        <taxon>Streptomyces</taxon>
    </lineage>
</organism>
<evidence type="ECO:0000313" key="2">
    <source>
        <dbReference type="Proteomes" id="UP001612415"/>
    </source>
</evidence>
<sequence>MQPLLRGLPVTAQRLREDRILEEAAVTGADPQHLCAVFNITPETGLRYIRFFQRGMDPPTHNQQR</sequence>
<evidence type="ECO:0008006" key="3">
    <source>
        <dbReference type="Google" id="ProtNLM"/>
    </source>
</evidence>
<dbReference type="EMBL" id="JBITDC010000030">
    <property type="protein sequence ID" value="MFI5681561.1"/>
    <property type="molecule type" value="Genomic_DNA"/>
</dbReference>
<evidence type="ECO:0000313" key="1">
    <source>
        <dbReference type="EMBL" id="MFI5681561.1"/>
    </source>
</evidence>
<comment type="caution">
    <text evidence="1">The sequence shown here is derived from an EMBL/GenBank/DDBJ whole genome shotgun (WGS) entry which is preliminary data.</text>
</comment>
<dbReference type="RefSeq" id="WP_398662329.1">
    <property type="nucleotide sequence ID" value="NZ_JBITDC010000030.1"/>
</dbReference>
<reference evidence="1 2" key="1">
    <citation type="submission" date="2024-10" db="EMBL/GenBank/DDBJ databases">
        <title>The Natural Products Discovery Center: Release of the First 8490 Sequenced Strains for Exploring Actinobacteria Biosynthetic Diversity.</title>
        <authorList>
            <person name="Kalkreuter E."/>
            <person name="Kautsar S.A."/>
            <person name="Yang D."/>
            <person name="Bader C.D."/>
            <person name="Teijaro C.N."/>
            <person name="Fluegel L."/>
            <person name="Davis C.M."/>
            <person name="Simpson J.R."/>
            <person name="Lauterbach L."/>
            <person name="Steele A.D."/>
            <person name="Gui C."/>
            <person name="Meng S."/>
            <person name="Li G."/>
            <person name="Viehrig K."/>
            <person name="Ye F."/>
            <person name="Su P."/>
            <person name="Kiefer A.F."/>
            <person name="Nichols A."/>
            <person name="Cepeda A.J."/>
            <person name="Yan W."/>
            <person name="Fan B."/>
            <person name="Jiang Y."/>
            <person name="Adhikari A."/>
            <person name="Zheng C.-J."/>
            <person name="Schuster L."/>
            <person name="Cowan T.M."/>
            <person name="Smanski M.J."/>
            <person name="Chevrette M.G."/>
            <person name="De Carvalho L.P.S."/>
            <person name="Shen B."/>
        </authorList>
    </citation>
    <scope>NUCLEOTIDE SEQUENCE [LARGE SCALE GENOMIC DNA]</scope>
    <source>
        <strain evidence="1 2">NPDC051599</strain>
    </source>
</reference>
<name>A0ABW7YGN3_STRCE</name>
<protein>
    <recommendedName>
        <fullName evidence="3">HTH araC/xylS-type domain-containing protein</fullName>
    </recommendedName>
</protein>
<dbReference type="Proteomes" id="UP001612415">
    <property type="component" value="Unassembled WGS sequence"/>
</dbReference>